<dbReference type="PANTHER" id="PTHR19278:SF9">
    <property type="entry name" value="URIDINE 5'-MONOPHOSPHATE SYNTHASE"/>
    <property type="match status" value="1"/>
</dbReference>
<accession>A0ABQ3QXR6</accession>
<evidence type="ECO:0000313" key="5">
    <source>
        <dbReference type="Proteomes" id="UP001050808"/>
    </source>
</evidence>
<protein>
    <recommendedName>
        <fullName evidence="3">Phosphoribosyltransferase domain-containing protein</fullName>
    </recommendedName>
</protein>
<evidence type="ECO:0000256" key="2">
    <source>
        <dbReference type="ARBA" id="ARBA00022975"/>
    </source>
</evidence>
<evidence type="ECO:0000313" key="4">
    <source>
        <dbReference type="EMBL" id="GHI42071.1"/>
    </source>
</evidence>
<dbReference type="CDD" id="cd06223">
    <property type="entry name" value="PRTases_typeI"/>
    <property type="match status" value="1"/>
</dbReference>
<feature type="domain" description="Phosphoribosyltransferase" evidence="3">
    <location>
        <begin position="32"/>
        <end position="79"/>
    </location>
</feature>
<evidence type="ECO:0000256" key="1">
    <source>
        <dbReference type="ARBA" id="ARBA00004725"/>
    </source>
</evidence>
<evidence type="ECO:0000259" key="3">
    <source>
        <dbReference type="Pfam" id="PF00156"/>
    </source>
</evidence>
<keyword evidence="5" id="KW-1185">Reference proteome</keyword>
<reference evidence="4" key="1">
    <citation type="submission" date="2024-05" db="EMBL/GenBank/DDBJ databases">
        <title>Whole genome shotgun sequence of Streptomyces violascens NBRC 12920.</title>
        <authorList>
            <person name="Komaki H."/>
            <person name="Tamura T."/>
        </authorList>
    </citation>
    <scope>NUCLEOTIDE SEQUENCE</scope>
    <source>
        <strain evidence="4">NBRC 12920</strain>
    </source>
</reference>
<name>A0ABQ3QXR6_9ACTN</name>
<organism evidence="4 5">
    <name type="scientific">Streptomyces violascens</name>
    <dbReference type="NCBI Taxonomy" id="67381"/>
    <lineage>
        <taxon>Bacteria</taxon>
        <taxon>Bacillati</taxon>
        <taxon>Actinomycetota</taxon>
        <taxon>Actinomycetes</taxon>
        <taxon>Kitasatosporales</taxon>
        <taxon>Streptomycetaceae</taxon>
        <taxon>Streptomyces</taxon>
    </lineage>
</organism>
<dbReference type="PANTHER" id="PTHR19278">
    <property type="entry name" value="OROTATE PHOSPHORIBOSYLTRANSFERASE"/>
    <property type="match status" value="1"/>
</dbReference>
<dbReference type="Pfam" id="PF00156">
    <property type="entry name" value="Pribosyltran"/>
    <property type="match status" value="1"/>
</dbReference>
<dbReference type="Proteomes" id="UP001050808">
    <property type="component" value="Unassembled WGS sequence"/>
</dbReference>
<dbReference type="SUPFAM" id="SSF53271">
    <property type="entry name" value="PRTase-like"/>
    <property type="match status" value="1"/>
</dbReference>
<dbReference type="InterPro" id="IPR029057">
    <property type="entry name" value="PRTase-like"/>
</dbReference>
<proteinExistence type="predicted"/>
<dbReference type="InterPro" id="IPR000836">
    <property type="entry name" value="PRTase_dom"/>
</dbReference>
<keyword evidence="2" id="KW-0665">Pyrimidine biosynthesis</keyword>
<dbReference type="EMBL" id="BNDY01000017">
    <property type="protein sequence ID" value="GHI42071.1"/>
    <property type="molecule type" value="Genomic_DNA"/>
</dbReference>
<comment type="pathway">
    <text evidence="1">Pyrimidine metabolism; UMP biosynthesis via de novo pathway.</text>
</comment>
<sequence length="98" mass="10053">MAAAHKNGRPLPAVAIRKEAKKHGLGRRTEGVDLAGRRVLLVEDTSTTGGSLLTAVEAARAEGAEVAGVVLLVDRGGSRAIAEAGLPVRSVFTADDLL</sequence>
<dbReference type="Gene3D" id="3.40.50.2020">
    <property type="match status" value="1"/>
</dbReference>
<gene>
    <name evidence="4" type="ORF">Sviol_64790</name>
</gene>
<comment type="caution">
    <text evidence="4">The sequence shown here is derived from an EMBL/GenBank/DDBJ whole genome shotgun (WGS) entry which is preliminary data.</text>
</comment>